<evidence type="ECO:0000313" key="1">
    <source>
        <dbReference type="EMBL" id="TDE10811.1"/>
    </source>
</evidence>
<dbReference type="EMBL" id="SMFL01000014">
    <property type="protein sequence ID" value="TDE10811.1"/>
    <property type="molecule type" value="Genomic_DNA"/>
</dbReference>
<dbReference type="RefSeq" id="WP_131961541.1">
    <property type="nucleotide sequence ID" value="NZ_SMFL01000014.1"/>
</dbReference>
<sequence length="71" mass="8191">MKLQYKVDSLQSLRVKEKQECSDAVAAKDAEMKQFLKDMLAEQKKVKRRVNNIEVKADNALTQTVTKLNHD</sequence>
<name>A0A4R5DFY4_9BACT</name>
<dbReference type="AlphaFoldDB" id="A0A4R5DFY4"/>
<gene>
    <name evidence="1" type="ORF">E0F88_27445</name>
</gene>
<reference evidence="1 2" key="1">
    <citation type="submission" date="2019-03" db="EMBL/GenBank/DDBJ databases">
        <title>Dyadobacter AR-3-6 sp. nov., isolated from arctic soil.</title>
        <authorList>
            <person name="Chaudhary D.K."/>
        </authorList>
    </citation>
    <scope>NUCLEOTIDE SEQUENCE [LARGE SCALE GENOMIC DNA]</scope>
    <source>
        <strain evidence="1 2">AR-3-6</strain>
    </source>
</reference>
<keyword evidence="2" id="KW-1185">Reference proteome</keyword>
<dbReference type="Proteomes" id="UP000294850">
    <property type="component" value="Unassembled WGS sequence"/>
</dbReference>
<evidence type="ECO:0000313" key="2">
    <source>
        <dbReference type="Proteomes" id="UP000294850"/>
    </source>
</evidence>
<protein>
    <submittedName>
        <fullName evidence="1">Uncharacterized protein</fullName>
    </submittedName>
</protein>
<organism evidence="1 2">
    <name type="scientific">Dyadobacter psychrotolerans</name>
    <dbReference type="NCBI Taxonomy" id="2541721"/>
    <lineage>
        <taxon>Bacteria</taxon>
        <taxon>Pseudomonadati</taxon>
        <taxon>Bacteroidota</taxon>
        <taxon>Cytophagia</taxon>
        <taxon>Cytophagales</taxon>
        <taxon>Spirosomataceae</taxon>
        <taxon>Dyadobacter</taxon>
    </lineage>
</organism>
<proteinExistence type="predicted"/>
<comment type="caution">
    <text evidence="1">The sequence shown here is derived from an EMBL/GenBank/DDBJ whole genome shotgun (WGS) entry which is preliminary data.</text>
</comment>
<accession>A0A4R5DFY4</accession>